<feature type="non-terminal residue" evidence="1">
    <location>
        <position position="1"/>
    </location>
</feature>
<gene>
    <name evidence="1" type="ORF">DPMN_109701</name>
</gene>
<comment type="caution">
    <text evidence="1">The sequence shown here is derived from an EMBL/GenBank/DDBJ whole genome shotgun (WGS) entry which is preliminary data.</text>
</comment>
<evidence type="ECO:0000313" key="1">
    <source>
        <dbReference type="EMBL" id="KAH3836331.1"/>
    </source>
</evidence>
<dbReference type="AlphaFoldDB" id="A0A9D4KB22"/>
<proteinExistence type="predicted"/>
<dbReference type="Proteomes" id="UP000828390">
    <property type="component" value="Unassembled WGS sequence"/>
</dbReference>
<reference evidence="1" key="2">
    <citation type="submission" date="2020-11" db="EMBL/GenBank/DDBJ databases">
        <authorList>
            <person name="McCartney M.A."/>
            <person name="Auch B."/>
            <person name="Kono T."/>
            <person name="Mallez S."/>
            <person name="Becker A."/>
            <person name="Gohl D.M."/>
            <person name="Silverstein K.A.T."/>
            <person name="Koren S."/>
            <person name="Bechman K.B."/>
            <person name="Herman A."/>
            <person name="Abrahante J.E."/>
            <person name="Garbe J."/>
        </authorList>
    </citation>
    <scope>NUCLEOTIDE SEQUENCE</scope>
    <source>
        <strain evidence="1">Duluth1</strain>
        <tissue evidence="1">Whole animal</tissue>
    </source>
</reference>
<dbReference type="EMBL" id="JAIWYP010000004">
    <property type="protein sequence ID" value="KAH3836331.1"/>
    <property type="molecule type" value="Genomic_DNA"/>
</dbReference>
<keyword evidence="2" id="KW-1185">Reference proteome</keyword>
<evidence type="ECO:0000313" key="2">
    <source>
        <dbReference type="Proteomes" id="UP000828390"/>
    </source>
</evidence>
<accession>A0A9D4KB22</accession>
<organism evidence="1 2">
    <name type="scientific">Dreissena polymorpha</name>
    <name type="common">Zebra mussel</name>
    <name type="synonym">Mytilus polymorpha</name>
    <dbReference type="NCBI Taxonomy" id="45954"/>
    <lineage>
        <taxon>Eukaryota</taxon>
        <taxon>Metazoa</taxon>
        <taxon>Spiralia</taxon>
        <taxon>Lophotrochozoa</taxon>
        <taxon>Mollusca</taxon>
        <taxon>Bivalvia</taxon>
        <taxon>Autobranchia</taxon>
        <taxon>Heteroconchia</taxon>
        <taxon>Euheterodonta</taxon>
        <taxon>Imparidentia</taxon>
        <taxon>Neoheterodontei</taxon>
        <taxon>Myida</taxon>
        <taxon>Dreissenoidea</taxon>
        <taxon>Dreissenidae</taxon>
        <taxon>Dreissena</taxon>
    </lineage>
</organism>
<name>A0A9D4KB22_DREPO</name>
<protein>
    <submittedName>
        <fullName evidence="1">Uncharacterized protein</fullName>
    </submittedName>
</protein>
<sequence>IENNAVRRQLGMEMIISETSCDIMVEDQGIVLTLKRIIRFDWKKGTRKGGLGRLRGDVKCCVTNAVRRQLGMEMIIGERLNAVRRELGMEMIIKCCEKAMVTTCVVKCCVTNAVRRQRAFRKFHQNAVRRELGMEMIISEGLGRLRNAVRRQLGMEMIIGERLGRLRGRRLQHVLSNAVSDKCCEKGVWGFRKNAVRRELGMEMIISEDGYNMCEINAVRREFGMEMIISEDV</sequence>
<reference evidence="1" key="1">
    <citation type="journal article" date="2019" name="bioRxiv">
        <title>The Genome of the Zebra Mussel, Dreissena polymorpha: A Resource for Invasive Species Research.</title>
        <authorList>
            <person name="McCartney M.A."/>
            <person name="Auch B."/>
            <person name="Kono T."/>
            <person name="Mallez S."/>
            <person name="Zhang Y."/>
            <person name="Obille A."/>
            <person name="Becker A."/>
            <person name="Abrahante J.E."/>
            <person name="Garbe J."/>
            <person name="Badalamenti J.P."/>
            <person name="Herman A."/>
            <person name="Mangelson H."/>
            <person name="Liachko I."/>
            <person name="Sullivan S."/>
            <person name="Sone E.D."/>
            <person name="Koren S."/>
            <person name="Silverstein K.A.T."/>
            <person name="Beckman K.B."/>
            <person name="Gohl D.M."/>
        </authorList>
    </citation>
    <scope>NUCLEOTIDE SEQUENCE</scope>
    <source>
        <strain evidence="1">Duluth1</strain>
        <tissue evidence="1">Whole animal</tissue>
    </source>
</reference>